<feature type="signal peptide" evidence="1">
    <location>
        <begin position="1"/>
        <end position="32"/>
    </location>
</feature>
<keyword evidence="3" id="KW-1185">Reference proteome</keyword>
<name>A0AAE1UIX8_9EUCA</name>
<dbReference type="Proteomes" id="UP001292094">
    <property type="component" value="Unassembled WGS sequence"/>
</dbReference>
<accession>A0AAE1UIX8</accession>
<protein>
    <recommendedName>
        <fullName evidence="4">Secreted protein</fullName>
    </recommendedName>
</protein>
<reference evidence="2" key="1">
    <citation type="submission" date="2023-11" db="EMBL/GenBank/DDBJ databases">
        <title>Genome assemblies of two species of porcelain crab, Petrolisthes cinctipes and Petrolisthes manimaculis (Anomura: Porcellanidae).</title>
        <authorList>
            <person name="Angst P."/>
        </authorList>
    </citation>
    <scope>NUCLEOTIDE SEQUENCE</scope>
    <source>
        <strain evidence="2">PB745_02</strain>
        <tissue evidence="2">Gill</tissue>
    </source>
</reference>
<keyword evidence="1" id="KW-0732">Signal</keyword>
<dbReference type="EMBL" id="JAWZYT010000690">
    <property type="protein sequence ID" value="KAK4320134.1"/>
    <property type="molecule type" value="Genomic_DNA"/>
</dbReference>
<dbReference type="AlphaFoldDB" id="A0AAE1UIX8"/>
<feature type="chain" id="PRO_5041961110" description="Secreted protein" evidence="1">
    <location>
        <begin position="33"/>
        <end position="143"/>
    </location>
</feature>
<gene>
    <name evidence="2" type="ORF">Pmani_008987</name>
</gene>
<evidence type="ECO:0000256" key="1">
    <source>
        <dbReference type="SAM" id="SignalP"/>
    </source>
</evidence>
<evidence type="ECO:0000313" key="3">
    <source>
        <dbReference type="Proteomes" id="UP001292094"/>
    </source>
</evidence>
<proteinExistence type="predicted"/>
<sequence>MRWNLITAQGEKCRNSHLVVWVWYTLSSLVLFGSVKHSSNEVARPCPQLSITGRVGHISHVSKATSAQSTQCRAGKWAGLEQIVGSVGLFFLRSGLKQYDLSFFSVMTIREVGGTLHFAKHPNTTTCIACDYIQYNTEQDRKM</sequence>
<evidence type="ECO:0000313" key="2">
    <source>
        <dbReference type="EMBL" id="KAK4320134.1"/>
    </source>
</evidence>
<comment type="caution">
    <text evidence="2">The sequence shown here is derived from an EMBL/GenBank/DDBJ whole genome shotgun (WGS) entry which is preliminary data.</text>
</comment>
<evidence type="ECO:0008006" key="4">
    <source>
        <dbReference type="Google" id="ProtNLM"/>
    </source>
</evidence>
<organism evidence="2 3">
    <name type="scientific">Petrolisthes manimaculis</name>
    <dbReference type="NCBI Taxonomy" id="1843537"/>
    <lineage>
        <taxon>Eukaryota</taxon>
        <taxon>Metazoa</taxon>
        <taxon>Ecdysozoa</taxon>
        <taxon>Arthropoda</taxon>
        <taxon>Crustacea</taxon>
        <taxon>Multicrustacea</taxon>
        <taxon>Malacostraca</taxon>
        <taxon>Eumalacostraca</taxon>
        <taxon>Eucarida</taxon>
        <taxon>Decapoda</taxon>
        <taxon>Pleocyemata</taxon>
        <taxon>Anomura</taxon>
        <taxon>Galatheoidea</taxon>
        <taxon>Porcellanidae</taxon>
        <taxon>Petrolisthes</taxon>
    </lineage>
</organism>